<evidence type="ECO:0000313" key="6">
    <source>
        <dbReference type="EnsemblMetazoa" id="RPRC010512-PA"/>
    </source>
</evidence>
<dbReference type="STRING" id="13249.T1I2J3"/>
<dbReference type="InParanoid" id="T1I2J3"/>
<dbReference type="PANTHER" id="PTHR20952">
    <property type="entry name" value="ADP-RIBOSYLATION-LIKE FACTOR 6-INTERACTING PROTEIN"/>
    <property type="match status" value="1"/>
</dbReference>
<evidence type="ECO:0000256" key="1">
    <source>
        <dbReference type="ARBA" id="ARBA00004141"/>
    </source>
</evidence>
<dbReference type="PANTHER" id="PTHR20952:SF4">
    <property type="entry name" value="RETICULOPHAGY REGULATOR 2"/>
    <property type="match status" value="1"/>
</dbReference>
<evidence type="ECO:0000259" key="5">
    <source>
        <dbReference type="Pfam" id="PF24456"/>
    </source>
</evidence>
<accession>T1I2J3</accession>
<keyword evidence="7" id="KW-1185">Reference proteome</keyword>
<dbReference type="GO" id="GO:0016020">
    <property type="term" value="C:membrane"/>
    <property type="evidence" value="ECO:0007669"/>
    <property type="project" value="UniProtKB-SubCell"/>
</dbReference>
<proteinExistence type="predicted"/>
<name>T1I2J3_RHOPR</name>
<dbReference type="InterPro" id="IPR052114">
    <property type="entry name" value="ER_autophagy_membrane_reg"/>
</dbReference>
<dbReference type="VEuPathDB" id="VectorBase:RPRC010512"/>
<protein>
    <recommendedName>
        <fullName evidence="5">RETREG1-3/ARL6IP-like N-terminal reticulon-homology domain-containing protein</fullName>
    </recommendedName>
</protein>
<sequence length="266" mass="30710">MDYLKKLFHSAKSKLTRPKSLKILTEEQKLYLSLKPYERYLYKIQNIIKWEEPAESVFSVLLVNTLFWLLTYIHWKFYGLLFALLFSFVIHEAWVEHIWPEIRLPKEKKLEIESEDILLPEGVLTVTEISHYATNIKNALHKQCSRMRYLRTTQPPVKKIRMVDRCKCLQYCVVVSLGCLIVAGIGTFISGLFLIYLLTMGFMIIPGIVKHFLSPDHKEKLVTAVTSLSCVLVPPESCGNIDEYIPETTKENLVLLSQAGDNNGED</sequence>
<evidence type="ECO:0000256" key="3">
    <source>
        <dbReference type="ARBA" id="ARBA00022989"/>
    </source>
</evidence>
<comment type="subcellular location">
    <subcellularLocation>
        <location evidence="1">Membrane</location>
        <topology evidence="1">Multi-pass membrane protein</topology>
    </subcellularLocation>
</comment>
<dbReference type="EMBL" id="ACPB03021039">
    <property type="status" value="NOT_ANNOTATED_CDS"/>
    <property type="molecule type" value="Genomic_DNA"/>
</dbReference>
<dbReference type="OMA" id="IHEAWVE"/>
<evidence type="ECO:0000256" key="2">
    <source>
        <dbReference type="ARBA" id="ARBA00022692"/>
    </source>
</evidence>
<reference evidence="6" key="1">
    <citation type="submission" date="2015-05" db="UniProtKB">
        <authorList>
            <consortium name="EnsemblMetazoa"/>
        </authorList>
    </citation>
    <scope>IDENTIFICATION</scope>
</reference>
<keyword evidence="2" id="KW-0812">Transmembrane</keyword>
<feature type="domain" description="RETREG1-3/ARL6IP-like N-terminal reticulon-homology" evidence="5">
    <location>
        <begin position="36"/>
        <end position="224"/>
    </location>
</feature>
<keyword evidence="4" id="KW-0472">Membrane</keyword>
<evidence type="ECO:0000256" key="4">
    <source>
        <dbReference type="ARBA" id="ARBA00023136"/>
    </source>
</evidence>
<dbReference type="HOGENOM" id="CLU_1047022_0_0_1"/>
<dbReference type="Pfam" id="PF24456">
    <property type="entry name" value="RHD_RETREG1-3"/>
    <property type="match status" value="1"/>
</dbReference>
<evidence type="ECO:0000313" key="7">
    <source>
        <dbReference type="Proteomes" id="UP000015103"/>
    </source>
</evidence>
<dbReference type="Proteomes" id="UP000015103">
    <property type="component" value="Unassembled WGS sequence"/>
</dbReference>
<organism evidence="6 7">
    <name type="scientific">Rhodnius prolixus</name>
    <name type="common">Triatomid bug</name>
    <dbReference type="NCBI Taxonomy" id="13249"/>
    <lineage>
        <taxon>Eukaryota</taxon>
        <taxon>Metazoa</taxon>
        <taxon>Ecdysozoa</taxon>
        <taxon>Arthropoda</taxon>
        <taxon>Hexapoda</taxon>
        <taxon>Insecta</taxon>
        <taxon>Pterygota</taxon>
        <taxon>Neoptera</taxon>
        <taxon>Paraneoptera</taxon>
        <taxon>Hemiptera</taxon>
        <taxon>Heteroptera</taxon>
        <taxon>Panheteroptera</taxon>
        <taxon>Cimicomorpha</taxon>
        <taxon>Reduviidae</taxon>
        <taxon>Triatominae</taxon>
        <taxon>Rhodnius</taxon>
    </lineage>
</organism>
<dbReference type="InterPro" id="IPR057282">
    <property type="entry name" value="RETREG1-3-like_RHD"/>
</dbReference>
<dbReference type="GO" id="GO:0005783">
    <property type="term" value="C:endoplasmic reticulum"/>
    <property type="evidence" value="ECO:0007669"/>
    <property type="project" value="UniProtKB-ARBA"/>
</dbReference>
<dbReference type="AlphaFoldDB" id="T1I2J3"/>
<dbReference type="EnsemblMetazoa" id="RPRC010512-RA">
    <property type="protein sequence ID" value="RPRC010512-PA"/>
    <property type="gene ID" value="RPRC010512"/>
</dbReference>
<keyword evidence="3" id="KW-1133">Transmembrane helix</keyword>